<protein>
    <recommendedName>
        <fullName evidence="2">Transglycosylase SLT domain-containing protein</fullName>
    </recommendedName>
</protein>
<dbReference type="RefSeq" id="WP_345628157.1">
    <property type="nucleotide sequence ID" value="NZ_BAABJQ010000004.1"/>
</dbReference>
<keyword evidence="4" id="KW-1185">Reference proteome</keyword>
<dbReference type="InterPro" id="IPR008258">
    <property type="entry name" value="Transglycosylase_SLT_dom_1"/>
</dbReference>
<dbReference type="Gene3D" id="1.10.530.10">
    <property type="match status" value="1"/>
</dbReference>
<feature type="domain" description="Transglycosylase SLT" evidence="2">
    <location>
        <begin position="101"/>
        <end position="217"/>
    </location>
</feature>
<proteinExistence type="predicted"/>
<name>A0ABP9RPL9_9ACTN</name>
<dbReference type="EMBL" id="BAABJQ010000004">
    <property type="protein sequence ID" value="GAA5182585.1"/>
    <property type="molecule type" value="Genomic_DNA"/>
</dbReference>
<evidence type="ECO:0000256" key="1">
    <source>
        <dbReference type="SAM" id="MobiDB-lite"/>
    </source>
</evidence>
<feature type="region of interest" description="Disordered" evidence="1">
    <location>
        <begin position="40"/>
        <end position="95"/>
    </location>
</feature>
<evidence type="ECO:0000259" key="2">
    <source>
        <dbReference type="Pfam" id="PF01464"/>
    </source>
</evidence>
<evidence type="ECO:0000313" key="3">
    <source>
        <dbReference type="EMBL" id="GAA5182585.1"/>
    </source>
</evidence>
<organism evidence="3 4">
    <name type="scientific">Rugosimonospora acidiphila</name>
    <dbReference type="NCBI Taxonomy" id="556531"/>
    <lineage>
        <taxon>Bacteria</taxon>
        <taxon>Bacillati</taxon>
        <taxon>Actinomycetota</taxon>
        <taxon>Actinomycetes</taxon>
        <taxon>Micromonosporales</taxon>
        <taxon>Micromonosporaceae</taxon>
        <taxon>Rugosimonospora</taxon>
    </lineage>
</organism>
<comment type="caution">
    <text evidence="3">The sequence shown here is derived from an EMBL/GenBank/DDBJ whole genome shotgun (WGS) entry which is preliminary data.</text>
</comment>
<dbReference type="InterPro" id="IPR023346">
    <property type="entry name" value="Lysozyme-like_dom_sf"/>
</dbReference>
<feature type="compositionally biased region" description="Low complexity" evidence="1">
    <location>
        <begin position="40"/>
        <end position="79"/>
    </location>
</feature>
<reference evidence="4" key="1">
    <citation type="journal article" date="2019" name="Int. J. Syst. Evol. Microbiol.">
        <title>The Global Catalogue of Microorganisms (GCM) 10K type strain sequencing project: providing services to taxonomists for standard genome sequencing and annotation.</title>
        <authorList>
            <consortium name="The Broad Institute Genomics Platform"/>
            <consortium name="The Broad Institute Genome Sequencing Center for Infectious Disease"/>
            <person name="Wu L."/>
            <person name="Ma J."/>
        </authorList>
    </citation>
    <scope>NUCLEOTIDE SEQUENCE [LARGE SCALE GENOMIC DNA]</scope>
    <source>
        <strain evidence="4">JCM 18304</strain>
    </source>
</reference>
<evidence type="ECO:0000313" key="4">
    <source>
        <dbReference type="Proteomes" id="UP001501570"/>
    </source>
</evidence>
<dbReference type="Pfam" id="PF01464">
    <property type="entry name" value="SLT"/>
    <property type="match status" value="1"/>
</dbReference>
<accession>A0ABP9RPL9</accession>
<dbReference type="PROSITE" id="PS51257">
    <property type="entry name" value="PROKAR_LIPOPROTEIN"/>
    <property type="match status" value="1"/>
</dbReference>
<dbReference type="Proteomes" id="UP001501570">
    <property type="component" value="Unassembled WGS sequence"/>
</dbReference>
<dbReference type="SUPFAM" id="SSF53955">
    <property type="entry name" value="Lysozyme-like"/>
    <property type="match status" value="1"/>
</dbReference>
<gene>
    <name evidence="3" type="ORF">GCM10023322_19910</name>
</gene>
<sequence length="248" mass="25837">MRRHGRRHPGTAIAVLAGATILLAGAAGGCFGLTAGDRPSTTGATPATATVRPVGPAHPTGATHPTAKAAPSAPAGPSGNDPTGNDPAGNDPARFSPQVRRYAGQAGIDPQLLMAILYNESYKPHDPAFERAWAKIDPDAAFGIANMHQAAFDDTKRGRDFADRSWQDLPDDPDLAIEAAAWFLHDLAAQLPSGWPAKYTRDDLLALGYNAGAGNMKAFAQGGTPGSVSQDYLNRLHDNWAAAARALG</sequence>